<feature type="compositionally biased region" description="Basic and acidic residues" evidence="1">
    <location>
        <begin position="112"/>
        <end position="126"/>
    </location>
</feature>
<feature type="region of interest" description="Disordered" evidence="1">
    <location>
        <begin position="619"/>
        <end position="667"/>
    </location>
</feature>
<evidence type="ECO:0000313" key="2">
    <source>
        <dbReference type="EMBL" id="KZT09380.1"/>
    </source>
</evidence>
<sequence length="692" mass="73123">MAALPATGQSQAMPSQPGPGPSPTSTTSEDLAASLRAAALRTLKSKRRKLETASETSAALPSHRPTEPTSIQLDYGQEELDGAPTSASSSTKPSAAPASKPVPPPAPSFLKPDQKEQDESQTREEGEISESEPTTPTAPVVKPEPATPQLRSAPQPMIKPQGKPPGFPKSPPIKTESTVIIVKPPQPPPSAASVASTSQLVPPRPPPFVINANHIRPGLEMTQAQYNAAKDIILDLLGWGVPPEFLVSCGVSREIVFYVFSELNLRLPSNLDLTGVVPMLPHGLPDMAQSVSTATQGQQSVPRTVPLESPASQALSASAPPFVPDASALRLPSSPDLLDMEQQRRQELLARKAVLASRKAKQQAVSASPTTSSPVATPATPAAIERKDVEMASAVPTTTVDDFLKSIEPVSEPDKGKGKASTAAPAPPSRTSTFDEMDVDEPIPGLSGAYASLPSPARSSSMSLVISASLTIPPSPTAKAIVRGPIVESPSSSGQSSLNGNSPIHPDDRDNVDAVPGLLSEQLRSYTFDAAIAARRGVKRPVAADFVDMEPGPSRPHSSNSYESFNTPYLHSSQRRRIGGSFAGVSGMRRCVINLSDSEDDEMEEDVVNIVLTNGQYEPGDVSMSSAQAASIPVTRPPSRRGTSQIPHGTARRVSPAAAPATLQEKEEEIRKMKELIARRERERLRKVASVS</sequence>
<name>A0A165FTA6_9APHY</name>
<feature type="compositionally biased region" description="Low complexity" evidence="1">
    <location>
        <begin position="306"/>
        <end position="319"/>
    </location>
</feature>
<feature type="compositionally biased region" description="Polar residues" evidence="1">
    <location>
        <begin position="289"/>
        <end position="302"/>
    </location>
</feature>
<dbReference type="Proteomes" id="UP000076871">
    <property type="component" value="Unassembled WGS sequence"/>
</dbReference>
<feature type="compositionally biased region" description="Low complexity" evidence="1">
    <location>
        <begin position="23"/>
        <end position="42"/>
    </location>
</feature>
<gene>
    <name evidence="2" type="ORF">LAESUDRAFT_756996</name>
</gene>
<feature type="compositionally biased region" description="Low complexity" evidence="1">
    <location>
        <begin position="489"/>
        <end position="503"/>
    </location>
</feature>
<dbReference type="GeneID" id="63829269"/>
<feature type="region of interest" description="Disordered" evidence="1">
    <location>
        <begin position="289"/>
        <end position="319"/>
    </location>
</feature>
<proteinExistence type="predicted"/>
<reference evidence="2 3" key="1">
    <citation type="journal article" date="2016" name="Mol. Biol. Evol.">
        <title>Comparative Genomics of Early-Diverging Mushroom-Forming Fungi Provides Insights into the Origins of Lignocellulose Decay Capabilities.</title>
        <authorList>
            <person name="Nagy L.G."/>
            <person name="Riley R."/>
            <person name="Tritt A."/>
            <person name="Adam C."/>
            <person name="Daum C."/>
            <person name="Floudas D."/>
            <person name="Sun H."/>
            <person name="Yadav J.S."/>
            <person name="Pangilinan J."/>
            <person name="Larsson K.H."/>
            <person name="Matsuura K."/>
            <person name="Barry K."/>
            <person name="Labutti K."/>
            <person name="Kuo R."/>
            <person name="Ohm R.A."/>
            <person name="Bhattacharya S.S."/>
            <person name="Shirouzu T."/>
            <person name="Yoshinaga Y."/>
            <person name="Martin F.M."/>
            <person name="Grigoriev I.V."/>
            <person name="Hibbett D.S."/>
        </authorList>
    </citation>
    <scope>NUCLEOTIDE SEQUENCE [LARGE SCALE GENOMIC DNA]</scope>
    <source>
        <strain evidence="2 3">93-53</strain>
    </source>
</reference>
<feature type="compositionally biased region" description="Low complexity" evidence="1">
    <location>
        <begin position="364"/>
        <end position="383"/>
    </location>
</feature>
<dbReference type="AlphaFoldDB" id="A0A165FTA6"/>
<accession>A0A165FTA6</accession>
<feature type="region of interest" description="Disordered" evidence="1">
    <location>
        <begin position="360"/>
        <end position="395"/>
    </location>
</feature>
<feature type="compositionally biased region" description="Pro residues" evidence="1">
    <location>
        <begin position="162"/>
        <end position="171"/>
    </location>
</feature>
<protein>
    <submittedName>
        <fullName evidence="2">Uncharacterized protein</fullName>
    </submittedName>
</protein>
<dbReference type="OrthoDB" id="3270652at2759"/>
<feature type="compositionally biased region" description="Low complexity" evidence="1">
    <location>
        <begin position="420"/>
        <end position="432"/>
    </location>
</feature>
<keyword evidence="3" id="KW-1185">Reference proteome</keyword>
<feature type="region of interest" description="Disordered" evidence="1">
    <location>
        <begin position="181"/>
        <end position="200"/>
    </location>
</feature>
<evidence type="ECO:0000256" key="1">
    <source>
        <dbReference type="SAM" id="MobiDB-lite"/>
    </source>
</evidence>
<dbReference type="RefSeq" id="XP_040767120.1">
    <property type="nucleotide sequence ID" value="XM_040912241.1"/>
</dbReference>
<evidence type="ECO:0000313" key="3">
    <source>
        <dbReference type="Proteomes" id="UP000076871"/>
    </source>
</evidence>
<feature type="compositionally biased region" description="Low complexity" evidence="1">
    <location>
        <begin position="83"/>
        <end position="99"/>
    </location>
</feature>
<feature type="region of interest" description="Disordered" evidence="1">
    <location>
        <begin position="487"/>
        <end position="514"/>
    </location>
</feature>
<dbReference type="EMBL" id="KV427612">
    <property type="protein sequence ID" value="KZT09380.1"/>
    <property type="molecule type" value="Genomic_DNA"/>
</dbReference>
<feature type="region of interest" description="Disordered" evidence="1">
    <location>
        <begin position="408"/>
        <end position="442"/>
    </location>
</feature>
<feature type="region of interest" description="Disordered" evidence="1">
    <location>
        <begin position="1"/>
        <end position="173"/>
    </location>
</feature>
<dbReference type="InParanoid" id="A0A165FTA6"/>
<organism evidence="2 3">
    <name type="scientific">Laetiporus sulphureus 93-53</name>
    <dbReference type="NCBI Taxonomy" id="1314785"/>
    <lineage>
        <taxon>Eukaryota</taxon>
        <taxon>Fungi</taxon>
        <taxon>Dikarya</taxon>
        <taxon>Basidiomycota</taxon>
        <taxon>Agaricomycotina</taxon>
        <taxon>Agaricomycetes</taxon>
        <taxon>Polyporales</taxon>
        <taxon>Laetiporus</taxon>
    </lineage>
</organism>